<dbReference type="SUPFAM" id="SSF51735">
    <property type="entry name" value="NAD(P)-binding Rossmann-fold domains"/>
    <property type="match status" value="1"/>
</dbReference>
<keyword evidence="5" id="KW-1185">Reference proteome</keyword>
<dbReference type="Pfam" id="PF01408">
    <property type="entry name" value="GFO_IDH_MocA"/>
    <property type="match status" value="1"/>
</dbReference>
<dbReference type="STRING" id="218821.SAMN05421837_11975"/>
<dbReference type="InterPro" id="IPR000683">
    <property type="entry name" value="Gfo/Idh/MocA-like_OxRdtase_N"/>
</dbReference>
<dbReference type="SUPFAM" id="SSF55347">
    <property type="entry name" value="Glyceraldehyde-3-phosphate dehydrogenase-like, C-terminal domain"/>
    <property type="match status" value="1"/>
</dbReference>
<name>A0A1H5RL47_9PSEU</name>
<dbReference type="GO" id="GO:0000166">
    <property type="term" value="F:nucleotide binding"/>
    <property type="evidence" value="ECO:0007669"/>
    <property type="project" value="InterPro"/>
</dbReference>
<evidence type="ECO:0000256" key="1">
    <source>
        <dbReference type="ARBA" id="ARBA00023002"/>
    </source>
</evidence>
<dbReference type="InterPro" id="IPR050463">
    <property type="entry name" value="Gfo/Idh/MocA_oxidrdct_glycsds"/>
</dbReference>
<dbReference type="InterPro" id="IPR036291">
    <property type="entry name" value="NAD(P)-bd_dom_sf"/>
</dbReference>
<feature type="domain" description="Gfo/Idh/MocA-like oxidoreductase N-terminal" evidence="2">
    <location>
        <begin position="9"/>
        <end position="122"/>
    </location>
</feature>
<dbReference type="OrthoDB" id="8565814at2"/>
<organism evidence="4 5">
    <name type="scientific">Amycolatopsis pretoriensis</name>
    <dbReference type="NCBI Taxonomy" id="218821"/>
    <lineage>
        <taxon>Bacteria</taxon>
        <taxon>Bacillati</taxon>
        <taxon>Actinomycetota</taxon>
        <taxon>Actinomycetes</taxon>
        <taxon>Pseudonocardiales</taxon>
        <taxon>Pseudonocardiaceae</taxon>
        <taxon>Amycolatopsis</taxon>
    </lineage>
</organism>
<feature type="domain" description="GFO/IDH/MocA-like oxidoreductase" evidence="3">
    <location>
        <begin position="142"/>
        <end position="267"/>
    </location>
</feature>
<dbReference type="RefSeq" id="WP_086671292.1">
    <property type="nucleotide sequence ID" value="NZ_FNUJ01000019.1"/>
</dbReference>
<dbReference type="Pfam" id="PF22725">
    <property type="entry name" value="GFO_IDH_MocA_C3"/>
    <property type="match status" value="1"/>
</dbReference>
<dbReference type="InterPro" id="IPR055170">
    <property type="entry name" value="GFO_IDH_MocA-like_dom"/>
</dbReference>
<dbReference type="Proteomes" id="UP000198878">
    <property type="component" value="Unassembled WGS sequence"/>
</dbReference>
<reference evidence="5" key="1">
    <citation type="submission" date="2016-10" db="EMBL/GenBank/DDBJ databases">
        <authorList>
            <person name="Varghese N."/>
            <person name="Submissions S."/>
        </authorList>
    </citation>
    <scope>NUCLEOTIDE SEQUENCE [LARGE SCALE GENOMIC DNA]</scope>
    <source>
        <strain evidence="5">DSM 44654</strain>
    </source>
</reference>
<dbReference type="PANTHER" id="PTHR43818:SF11">
    <property type="entry name" value="BCDNA.GH03377"/>
    <property type="match status" value="1"/>
</dbReference>
<dbReference type="GO" id="GO:0016491">
    <property type="term" value="F:oxidoreductase activity"/>
    <property type="evidence" value="ECO:0007669"/>
    <property type="project" value="UniProtKB-KW"/>
</dbReference>
<dbReference type="Gene3D" id="3.40.50.720">
    <property type="entry name" value="NAD(P)-binding Rossmann-like Domain"/>
    <property type="match status" value="1"/>
</dbReference>
<sequence length="382" mass="40470">MAAPGIRPIRLGLIGTGLAVEKLHWPALRGLADRYVVTAFTDPADEQRKRFTGYSGTDPALATADRAALLARDDVDAVLISVPIPSLYEVACDALAAGKDVFCEKPAGVDAQQAAAFLALAAGFPDRTFVVGENYFYRDDLRYARALLDDGAIGRPHLMAWRYAGQSVPRPGGFTSTPWRHRPQYRGGVHLDFGVHHIAQIRLLCGDVARVHGAVQAANSTIDAPSDLTLNLVFTGGAIGNYTASFPEIPIPPEPNDLRLYGTEGVLVLAGSESERRVTRSSADATTHTTVFRGSDNGYRAELVDFADAVQFGVRPVGSVAQSVANAMVVQRALDSAEQAAALALDPVPGAGPVPLWRPRGSAGLFDGLPGQRISSTASFAA</sequence>
<dbReference type="AlphaFoldDB" id="A0A1H5RL47"/>
<gene>
    <name evidence="4" type="ORF">SAMN05421837_11975</name>
</gene>
<evidence type="ECO:0000313" key="4">
    <source>
        <dbReference type="EMBL" id="SEF38241.1"/>
    </source>
</evidence>
<dbReference type="PANTHER" id="PTHR43818">
    <property type="entry name" value="BCDNA.GH03377"/>
    <property type="match status" value="1"/>
</dbReference>
<dbReference type="EMBL" id="FNUJ01000019">
    <property type="protein sequence ID" value="SEF38241.1"/>
    <property type="molecule type" value="Genomic_DNA"/>
</dbReference>
<protein>
    <submittedName>
        <fullName evidence="4">Predicted dehydrogenase</fullName>
    </submittedName>
</protein>
<dbReference type="Gene3D" id="3.30.360.10">
    <property type="entry name" value="Dihydrodipicolinate Reductase, domain 2"/>
    <property type="match status" value="1"/>
</dbReference>
<accession>A0A1H5RL47</accession>
<keyword evidence="1" id="KW-0560">Oxidoreductase</keyword>
<evidence type="ECO:0000259" key="2">
    <source>
        <dbReference type="Pfam" id="PF01408"/>
    </source>
</evidence>
<evidence type="ECO:0000259" key="3">
    <source>
        <dbReference type="Pfam" id="PF22725"/>
    </source>
</evidence>
<proteinExistence type="predicted"/>
<evidence type="ECO:0000313" key="5">
    <source>
        <dbReference type="Proteomes" id="UP000198878"/>
    </source>
</evidence>